<dbReference type="GO" id="GO:0044545">
    <property type="term" value="C:NSL complex"/>
    <property type="evidence" value="ECO:0007669"/>
    <property type="project" value="TreeGrafter"/>
</dbReference>
<feature type="compositionally biased region" description="Low complexity" evidence="1">
    <location>
        <begin position="1263"/>
        <end position="1277"/>
    </location>
</feature>
<evidence type="ECO:0000259" key="2">
    <source>
        <dbReference type="Pfam" id="PF23154"/>
    </source>
</evidence>
<accession>G0MTV3</accession>
<feature type="compositionally biased region" description="Polar residues" evidence="1">
    <location>
        <begin position="163"/>
        <end position="172"/>
    </location>
</feature>
<feature type="domain" description="KANSL3 helical" evidence="2">
    <location>
        <begin position="834"/>
        <end position="1000"/>
    </location>
</feature>
<dbReference type="ESTHER" id="caebe-g0mtv3">
    <property type="family name" value="NLS3-Tex30"/>
</dbReference>
<dbReference type="eggNOG" id="KOG3253">
    <property type="taxonomic scope" value="Eukaryota"/>
</dbReference>
<dbReference type="Pfam" id="PF23154">
    <property type="entry name" value="KANSL3_1st"/>
    <property type="match status" value="1"/>
</dbReference>
<dbReference type="Proteomes" id="UP000008068">
    <property type="component" value="Unassembled WGS sequence"/>
</dbReference>
<feature type="compositionally biased region" description="Polar residues" evidence="1">
    <location>
        <begin position="1358"/>
        <end position="1373"/>
    </location>
</feature>
<feature type="compositionally biased region" description="Basic and acidic residues" evidence="1">
    <location>
        <begin position="696"/>
        <end position="725"/>
    </location>
</feature>
<dbReference type="HOGENOM" id="CLU_277219_0_0_1"/>
<feature type="compositionally biased region" description="Polar residues" evidence="1">
    <location>
        <begin position="234"/>
        <end position="244"/>
    </location>
</feature>
<feature type="region of interest" description="Disordered" evidence="1">
    <location>
        <begin position="1263"/>
        <end position="1384"/>
    </location>
</feature>
<feature type="region of interest" description="Disordered" evidence="1">
    <location>
        <begin position="661"/>
        <end position="725"/>
    </location>
</feature>
<feature type="compositionally biased region" description="Polar residues" evidence="1">
    <location>
        <begin position="273"/>
        <end position="290"/>
    </location>
</feature>
<dbReference type="PANTHER" id="PTHR13136">
    <property type="entry name" value="TESTIS DEVELOPMENT PROTEIN PRTD"/>
    <property type="match status" value="1"/>
</dbReference>
<dbReference type="OMA" id="NPWPEIT"/>
<proteinExistence type="predicted"/>
<protein>
    <recommendedName>
        <fullName evidence="2">KANSL3 helical domain-containing protein</fullName>
    </recommendedName>
</protein>
<evidence type="ECO:0000256" key="1">
    <source>
        <dbReference type="SAM" id="MobiDB-lite"/>
    </source>
</evidence>
<feature type="compositionally biased region" description="Basic residues" evidence="1">
    <location>
        <begin position="435"/>
        <end position="444"/>
    </location>
</feature>
<reference evidence="4" key="1">
    <citation type="submission" date="2011-07" db="EMBL/GenBank/DDBJ databases">
        <authorList>
            <consortium name="Caenorhabditis brenneri Sequencing and Analysis Consortium"/>
            <person name="Wilson R.K."/>
        </authorList>
    </citation>
    <scope>NUCLEOTIDE SEQUENCE [LARGE SCALE GENOMIC DNA]</scope>
    <source>
        <strain evidence="4">PB2801</strain>
    </source>
</reference>
<feature type="compositionally biased region" description="Low complexity" evidence="1">
    <location>
        <begin position="151"/>
        <end position="162"/>
    </location>
</feature>
<feature type="compositionally biased region" description="Basic and acidic residues" evidence="1">
    <location>
        <begin position="113"/>
        <end position="127"/>
    </location>
</feature>
<feature type="compositionally biased region" description="Basic residues" evidence="1">
    <location>
        <begin position="128"/>
        <end position="147"/>
    </location>
</feature>
<feature type="region of interest" description="Disordered" evidence="1">
    <location>
        <begin position="99"/>
        <end position="177"/>
    </location>
</feature>
<feature type="compositionally biased region" description="Low complexity" evidence="1">
    <location>
        <begin position="497"/>
        <end position="510"/>
    </location>
</feature>
<feature type="compositionally biased region" description="Basic residues" evidence="1">
    <location>
        <begin position="365"/>
        <end position="374"/>
    </location>
</feature>
<dbReference type="STRING" id="135651.G0MTV3"/>
<feature type="region of interest" description="Disordered" evidence="1">
    <location>
        <begin position="213"/>
        <end position="516"/>
    </location>
</feature>
<dbReference type="OrthoDB" id="6415022at2759"/>
<dbReference type="GO" id="GO:0045944">
    <property type="term" value="P:positive regulation of transcription by RNA polymerase II"/>
    <property type="evidence" value="ECO:0007669"/>
    <property type="project" value="TreeGrafter"/>
</dbReference>
<evidence type="ECO:0000313" key="4">
    <source>
        <dbReference type="Proteomes" id="UP000008068"/>
    </source>
</evidence>
<evidence type="ECO:0000313" key="3">
    <source>
        <dbReference type="EMBL" id="EGT43605.1"/>
    </source>
</evidence>
<feature type="region of interest" description="Disordered" evidence="1">
    <location>
        <begin position="532"/>
        <end position="572"/>
    </location>
</feature>
<dbReference type="FunCoup" id="G0MTV3">
    <property type="interactions" value="1565"/>
</dbReference>
<dbReference type="InParanoid" id="G0MTV3"/>
<dbReference type="EMBL" id="GL379811">
    <property type="protein sequence ID" value="EGT43605.1"/>
    <property type="molecule type" value="Genomic_DNA"/>
</dbReference>
<dbReference type="InterPro" id="IPR056519">
    <property type="entry name" value="KANSL3_1st"/>
</dbReference>
<feature type="compositionally biased region" description="Basic and acidic residues" evidence="1">
    <location>
        <begin position="1345"/>
        <end position="1356"/>
    </location>
</feature>
<organism evidence="4">
    <name type="scientific">Caenorhabditis brenneri</name>
    <name type="common">Nematode worm</name>
    <dbReference type="NCBI Taxonomy" id="135651"/>
    <lineage>
        <taxon>Eukaryota</taxon>
        <taxon>Metazoa</taxon>
        <taxon>Ecdysozoa</taxon>
        <taxon>Nematoda</taxon>
        <taxon>Chromadorea</taxon>
        <taxon>Rhabditida</taxon>
        <taxon>Rhabditina</taxon>
        <taxon>Rhabditomorpha</taxon>
        <taxon>Rhabditoidea</taxon>
        <taxon>Rhabditidae</taxon>
        <taxon>Peloderinae</taxon>
        <taxon>Caenorhabditis</taxon>
    </lineage>
</organism>
<keyword evidence="4" id="KW-1185">Reference proteome</keyword>
<dbReference type="PANTHER" id="PTHR13136:SF16">
    <property type="entry name" value="KAT8 REGULATORY NSL COMPLEX SUBUNIT 3"/>
    <property type="match status" value="1"/>
</dbReference>
<feature type="compositionally biased region" description="Polar residues" evidence="1">
    <location>
        <begin position="393"/>
        <end position="402"/>
    </location>
</feature>
<gene>
    <name evidence="3" type="ORF">CAEBREN_13288</name>
</gene>
<name>G0MTV3_CAEBE</name>
<dbReference type="InterPro" id="IPR026555">
    <property type="entry name" value="NSL3/Tex30"/>
</dbReference>
<sequence length="1384" mass="152932">MSVFPDHGAELHNRNESRQIMDLIVFILSMNHSCHVEQFCTLIKFGPETMFQDFLGFIDTRDPIKHIKMIQDTHNAWTPAKKPATAEPIQDEEPVIIASDDQVNEGASTSESAPRESRGRSPTLEKRSRNKAKKRFSPSPVTKKRRTMLVSTPSSSTPSGSTNKGTESTNKTEFAEGLRSLGVLLDETGPVDYDIPDEWKSPTPSETVEKIIHELSGKSNKKTKATSASATSTHTPVTTNSRKSQPAKKARASNLHSRMQDAELVVTPVKVNSPDQSTSNGRCRTVSSELGVNDDQESMPDTNAVKNVPLKTPKKRTDMKTPNKRASRKSEATTPKVDNEETMDQGEAPEAVDEEETTTKTERASKRKSAVKSRARSDNKTPSRKLTSEDEPSTSSQATSSEAVIDQEEEESTPVNPNSALAIKQRLLGSANKTPRSRSVRRRLKAEEDPAPIAEQEPQETSNEIPPVVVQDTPSVIPTPPVQEQAPKTPAKKTPQAAVVPPARVSARVSKPNRLYNDQSFNTEILGRTRVTEQNPVKEAQAKEATPDPVDIPLPTSARKKPTTPKAPSVPKPIPVVNGVQVGYTPSVKIPIEDHESEGVVVKLNDDVSGTLDTILLKVCKDGVKKHEDIDPRVVKSKQKAKMDHAKRMKLQAKKLDIQMNVQTPSSSEDLGKRKRQAPKSIDDIYWTPPVNRSKGRAEVKEDSEREVTPFEDQGPHPIDERRQQRARESISHLFDAEMDATIKEAKKYSVSFDKYIRPKLVEAQKHANIKLMSRRRQSADPEDFYYHELLVDQVSPSNSNVENVEELEVEEVDVLGMEDSDAEEEVTQKAAISIRAEALDVAEQVAVFIPRPASHDGTPLTMEQIQTKALEHLETRKQCLSSTLNIVLNQYSHETAPVTRGVDEQGCNWHTATSANAQNLKNVYTISDGFKEDSITWTHQFLIENLPVNIMASYLSVLKYAKRLNPSRFAYVISTTEQLDSEWSKVTSLLKTFVAKRASEPGVEILGNTIPYRRMDNTVFLLVSPTLTSGEHQRQRQHGRIFRWLQSIGHLDSEIINVNDQVDSSCSVAEFLADSVVDRICDKVRQKSRDNSGYNIVLVGFGATTYLVHRAANIVGGISAIISIGFPVMTPFGRRGTADDEILLTYCPTLFIVGSEGQRFDNKAMTELRSSMISNSGLVVVGHASDLLLVPTSLLLRLGISQTIVYRMILEKILDFLNLEAFHNQVSSELVPIELNNVYDLDSSILKSDKALSGLAFSGPASASSSAAPSPVGASGRRATVSGAGEEAPKRKRDQSSVSRPPTYSTHPPTPSPNSEHFESYMQLTVSTSDDMPRRASMGSSPRVVERGDFRDHRLNTPRSSIYPSQPSTSMQRPLDPASISLI</sequence>